<feature type="region of interest" description="Disordered" evidence="2">
    <location>
        <begin position="318"/>
        <end position="337"/>
    </location>
</feature>
<dbReference type="GO" id="GO:0008146">
    <property type="term" value="F:sulfotransferase activity"/>
    <property type="evidence" value="ECO:0007669"/>
    <property type="project" value="InterPro"/>
</dbReference>
<evidence type="ECO:0000313" key="4">
    <source>
        <dbReference type="Proteomes" id="UP000294894"/>
    </source>
</evidence>
<keyword evidence="1 3" id="KW-0808">Transferase</keyword>
<feature type="compositionally biased region" description="Basic and acidic residues" evidence="2">
    <location>
        <begin position="51"/>
        <end position="63"/>
    </location>
</feature>
<protein>
    <submittedName>
        <fullName evidence="3">Sulfotransferase</fullName>
    </submittedName>
</protein>
<evidence type="ECO:0000256" key="2">
    <source>
        <dbReference type="SAM" id="MobiDB-lite"/>
    </source>
</evidence>
<dbReference type="KEGG" id="noy:EXE57_01925"/>
<dbReference type="InterPro" id="IPR027417">
    <property type="entry name" value="P-loop_NTPase"/>
</dbReference>
<feature type="region of interest" description="Disordered" evidence="2">
    <location>
        <begin position="285"/>
        <end position="310"/>
    </location>
</feature>
<keyword evidence="4" id="KW-1185">Reference proteome</keyword>
<dbReference type="PANTHER" id="PTHR10605:SF56">
    <property type="entry name" value="BIFUNCTIONAL HEPARAN SULFATE N-DEACETYLASE_N-SULFOTRANSFERASE"/>
    <property type="match status" value="1"/>
</dbReference>
<dbReference type="InterPro" id="IPR037359">
    <property type="entry name" value="NST/OST"/>
</dbReference>
<dbReference type="EMBL" id="CP038267">
    <property type="protein sequence ID" value="QBR91162.1"/>
    <property type="molecule type" value="Genomic_DNA"/>
</dbReference>
<feature type="compositionally biased region" description="Low complexity" evidence="2">
    <location>
        <begin position="27"/>
        <end position="36"/>
    </location>
</feature>
<dbReference type="OrthoDB" id="4508169at2"/>
<feature type="compositionally biased region" description="Low complexity" evidence="2">
    <location>
        <begin position="65"/>
        <end position="81"/>
    </location>
</feature>
<evidence type="ECO:0000256" key="1">
    <source>
        <dbReference type="ARBA" id="ARBA00022679"/>
    </source>
</evidence>
<reference evidence="3 4" key="1">
    <citation type="submission" date="2019-03" db="EMBL/GenBank/DDBJ databases">
        <title>Three New Species of Nocardioides, Nocardioides euryhalodurans sp. nov., Nocardioides seonyuensis sp. nov. and Nocardioides eburneoflavus sp. nov., Iolated from Soil.</title>
        <authorList>
            <person name="Roh S.G."/>
            <person name="Lee C."/>
            <person name="Kim M.-K."/>
            <person name="Kim S.B."/>
        </authorList>
    </citation>
    <scope>NUCLEOTIDE SEQUENCE [LARGE SCALE GENOMIC DNA]</scope>
    <source>
        <strain evidence="3 4">MMS17-SY117</strain>
    </source>
</reference>
<evidence type="ECO:0000313" key="3">
    <source>
        <dbReference type="EMBL" id="QBR91162.1"/>
    </source>
</evidence>
<dbReference type="Proteomes" id="UP000294894">
    <property type="component" value="Chromosome"/>
</dbReference>
<dbReference type="Pfam" id="PF13469">
    <property type="entry name" value="Sulfotransfer_3"/>
    <property type="match status" value="1"/>
</dbReference>
<gene>
    <name evidence="3" type="ORF">EXE57_01925</name>
</gene>
<feature type="region of interest" description="Disordered" evidence="2">
    <location>
        <begin position="1"/>
        <end position="91"/>
    </location>
</feature>
<name>A0A4V1BDH7_9ACTN</name>
<dbReference type="PANTHER" id="PTHR10605">
    <property type="entry name" value="HEPARAN SULFATE SULFOTRANSFERASE"/>
    <property type="match status" value="1"/>
</dbReference>
<dbReference type="Gene3D" id="3.40.50.300">
    <property type="entry name" value="P-loop containing nucleotide triphosphate hydrolases"/>
    <property type="match status" value="1"/>
</dbReference>
<sequence>MQQDRPARARRRTGGRHPAGVRSPPVAALHGGLLAADGRHGGAPARRRRTARDGGGDGRDGGRGDLAAPPYDPALARRPAGVGRGRGRAGGDLVTDRLPGFVVAGVPRAGTTTVASHLRTVPGVFVPDLEEVHYFTRRHDRGPDWYAGLYRDARPEQVCVDVTPSYVLHEEAVERIARELPDAVVGLVLRDPVDRAYSHYWLNRDKGTERLGFEEALEAEPERLARDPRDLPHGYLTSGGYARLLRRLHEHVPPDRVHVVLFDDLARDPGPVVAGLCARLGVPPPTEPVPARRTNHHGPARSPLLGSVARRLPGPVSRTVRRWNSTPGAYPPMEPATRERLRDHFAADRDELEELLGRAVPWGRAATGRDSGTK</sequence>
<proteinExistence type="predicted"/>
<dbReference type="AlphaFoldDB" id="A0A4V1BDH7"/>
<organism evidence="3 4">
    <name type="scientific">Nocardioides euryhalodurans</name>
    <dbReference type="NCBI Taxonomy" id="2518370"/>
    <lineage>
        <taxon>Bacteria</taxon>
        <taxon>Bacillati</taxon>
        <taxon>Actinomycetota</taxon>
        <taxon>Actinomycetes</taxon>
        <taxon>Propionibacteriales</taxon>
        <taxon>Nocardioidaceae</taxon>
        <taxon>Nocardioides</taxon>
    </lineage>
</organism>
<dbReference type="SUPFAM" id="SSF52540">
    <property type="entry name" value="P-loop containing nucleoside triphosphate hydrolases"/>
    <property type="match status" value="1"/>
</dbReference>
<accession>A0A4V1BDH7</accession>